<organism evidence="2">
    <name type="scientific">Arundo donax</name>
    <name type="common">Giant reed</name>
    <name type="synonym">Donax arundinaceus</name>
    <dbReference type="NCBI Taxonomy" id="35708"/>
    <lineage>
        <taxon>Eukaryota</taxon>
        <taxon>Viridiplantae</taxon>
        <taxon>Streptophyta</taxon>
        <taxon>Embryophyta</taxon>
        <taxon>Tracheophyta</taxon>
        <taxon>Spermatophyta</taxon>
        <taxon>Magnoliopsida</taxon>
        <taxon>Liliopsida</taxon>
        <taxon>Poales</taxon>
        <taxon>Poaceae</taxon>
        <taxon>PACMAD clade</taxon>
        <taxon>Arundinoideae</taxon>
        <taxon>Arundineae</taxon>
        <taxon>Arundo</taxon>
    </lineage>
</organism>
<evidence type="ECO:0000313" key="2">
    <source>
        <dbReference type="EMBL" id="JAD20180.1"/>
    </source>
</evidence>
<reference evidence="2" key="2">
    <citation type="journal article" date="2015" name="Data Brief">
        <title>Shoot transcriptome of the giant reed, Arundo donax.</title>
        <authorList>
            <person name="Barrero R.A."/>
            <person name="Guerrero F.D."/>
            <person name="Moolhuijzen P."/>
            <person name="Goolsby J.A."/>
            <person name="Tidwell J."/>
            <person name="Bellgard S.E."/>
            <person name="Bellgard M.I."/>
        </authorList>
    </citation>
    <scope>NUCLEOTIDE SEQUENCE</scope>
    <source>
        <tissue evidence="2">Shoot tissue taken approximately 20 cm above the soil surface</tissue>
    </source>
</reference>
<name>A0A0A8Y475_ARUDO</name>
<keyword evidence="1" id="KW-0812">Transmembrane</keyword>
<dbReference type="AlphaFoldDB" id="A0A0A8Y475"/>
<sequence length="45" mass="5266">MSKAVCKLVTVVILTFTLGSLFFRILSSFFYKYLAHKREEFGWTS</sequence>
<keyword evidence="1" id="KW-1133">Transmembrane helix</keyword>
<proteinExistence type="predicted"/>
<dbReference type="EMBL" id="GBRH01277715">
    <property type="protein sequence ID" value="JAD20180.1"/>
    <property type="molecule type" value="Transcribed_RNA"/>
</dbReference>
<reference evidence="2" key="1">
    <citation type="submission" date="2014-09" db="EMBL/GenBank/DDBJ databases">
        <authorList>
            <person name="Magalhaes I.L.F."/>
            <person name="Oliveira U."/>
            <person name="Santos F.R."/>
            <person name="Vidigal T.H.D.A."/>
            <person name="Brescovit A.D."/>
            <person name="Santos A.J."/>
        </authorList>
    </citation>
    <scope>NUCLEOTIDE SEQUENCE</scope>
    <source>
        <tissue evidence="2">Shoot tissue taken approximately 20 cm above the soil surface</tissue>
    </source>
</reference>
<accession>A0A0A8Y475</accession>
<evidence type="ECO:0000256" key="1">
    <source>
        <dbReference type="SAM" id="Phobius"/>
    </source>
</evidence>
<keyword evidence="1" id="KW-0472">Membrane</keyword>
<protein>
    <submittedName>
        <fullName evidence="2">Uncharacterized protein</fullName>
    </submittedName>
</protein>
<feature type="transmembrane region" description="Helical" evidence="1">
    <location>
        <begin position="12"/>
        <end position="31"/>
    </location>
</feature>